<evidence type="ECO:0000313" key="2">
    <source>
        <dbReference type="EMBL" id="RRT33881.1"/>
    </source>
</evidence>
<proteinExistence type="predicted"/>
<comment type="caution">
    <text evidence="2">The sequence shown here is derived from an EMBL/GenBank/DDBJ whole genome shotgun (WGS) entry which is preliminary data.</text>
</comment>
<sequence>MASSRAVLGLPVKWRTFGNGALVERRRVFALGYVASSFSSDGERKPLGHLPLVAKWRSSREKISGQAKLRVLETPAVENGQILYGVGIPVTCFENVKPEKEASITDKDGQGDGSSAARAKSSSEKTAENENYPKVSSNCQKLILQQGVHSVAIIAMHVCECYVLL</sequence>
<reference evidence="2 3" key="1">
    <citation type="journal article" date="2014" name="Agronomy (Basel)">
        <title>A Draft Genome Sequence for Ensete ventricosum, the Drought-Tolerant Tree Against Hunger.</title>
        <authorList>
            <person name="Harrison J."/>
            <person name="Moore K.A."/>
            <person name="Paszkiewicz K."/>
            <person name="Jones T."/>
            <person name="Grant M."/>
            <person name="Ambacheew D."/>
            <person name="Muzemil S."/>
            <person name="Studholme D.J."/>
        </authorList>
    </citation>
    <scope>NUCLEOTIDE SEQUENCE [LARGE SCALE GENOMIC DNA]</scope>
</reference>
<evidence type="ECO:0000313" key="3">
    <source>
        <dbReference type="Proteomes" id="UP000287651"/>
    </source>
</evidence>
<dbReference type="EMBL" id="AMZH03028026">
    <property type="protein sequence ID" value="RRT33881.1"/>
    <property type="molecule type" value="Genomic_DNA"/>
</dbReference>
<accession>A0A426X337</accession>
<name>A0A426X337_ENSVE</name>
<gene>
    <name evidence="2" type="ORF">B296_00052333</name>
</gene>
<dbReference type="AlphaFoldDB" id="A0A426X337"/>
<dbReference type="Proteomes" id="UP000287651">
    <property type="component" value="Unassembled WGS sequence"/>
</dbReference>
<feature type="region of interest" description="Disordered" evidence="1">
    <location>
        <begin position="101"/>
        <end position="131"/>
    </location>
</feature>
<protein>
    <submittedName>
        <fullName evidence="2">Uncharacterized protein</fullName>
    </submittedName>
</protein>
<organism evidence="2 3">
    <name type="scientific">Ensete ventricosum</name>
    <name type="common">Abyssinian banana</name>
    <name type="synonym">Musa ensete</name>
    <dbReference type="NCBI Taxonomy" id="4639"/>
    <lineage>
        <taxon>Eukaryota</taxon>
        <taxon>Viridiplantae</taxon>
        <taxon>Streptophyta</taxon>
        <taxon>Embryophyta</taxon>
        <taxon>Tracheophyta</taxon>
        <taxon>Spermatophyta</taxon>
        <taxon>Magnoliopsida</taxon>
        <taxon>Liliopsida</taxon>
        <taxon>Zingiberales</taxon>
        <taxon>Musaceae</taxon>
        <taxon>Ensete</taxon>
    </lineage>
</organism>
<feature type="compositionally biased region" description="Basic and acidic residues" evidence="1">
    <location>
        <begin position="101"/>
        <end position="110"/>
    </location>
</feature>
<evidence type="ECO:0000256" key="1">
    <source>
        <dbReference type="SAM" id="MobiDB-lite"/>
    </source>
</evidence>
<feature type="non-terminal residue" evidence="2">
    <location>
        <position position="165"/>
    </location>
</feature>